<reference evidence="2 3" key="1">
    <citation type="submission" date="2024-10" db="EMBL/GenBank/DDBJ databases">
        <title>The Natural Products Discovery Center: Release of the First 8490 Sequenced Strains for Exploring Actinobacteria Biosynthetic Diversity.</title>
        <authorList>
            <person name="Kalkreuter E."/>
            <person name="Kautsar S.A."/>
            <person name="Yang D."/>
            <person name="Bader C.D."/>
            <person name="Teijaro C.N."/>
            <person name="Fluegel L."/>
            <person name="Davis C.M."/>
            <person name="Simpson J.R."/>
            <person name="Lauterbach L."/>
            <person name="Steele A.D."/>
            <person name="Gui C."/>
            <person name="Meng S."/>
            <person name="Li G."/>
            <person name="Viehrig K."/>
            <person name="Ye F."/>
            <person name="Su P."/>
            <person name="Kiefer A.F."/>
            <person name="Nichols A."/>
            <person name="Cepeda A.J."/>
            <person name="Yan W."/>
            <person name="Fan B."/>
            <person name="Jiang Y."/>
            <person name="Adhikari A."/>
            <person name="Zheng C.-J."/>
            <person name="Schuster L."/>
            <person name="Cowan T.M."/>
            <person name="Smanski M.J."/>
            <person name="Chevrette M.G."/>
            <person name="De Carvalho L.P.S."/>
            <person name="Shen B."/>
        </authorList>
    </citation>
    <scope>NUCLEOTIDE SEQUENCE [LARGE SCALE GENOMIC DNA]</scope>
    <source>
        <strain evidence="2 3">NPDC021253</strain>
    </source>
</reference>
<feature type="transmembrane region" description="Helical" evidence="1">
    <location>
        <begin position="232"/>
        <end position="250"/>
    </location>
</feature>
<feature type="transmembrane region" description="Helical" evidence="1">
    <location>
        <begin position="89"/>
        <end position="112"/>
    </location>
</feature>
<feature type="transmembrane region" description="Helical" evidence="1">
    <location>
        <begin position="12"/>
        <end position="31"/>
    </location>
</feature>
<keyword evidence="3" id="KW-1185">Reference proteome</keyword>
<gene>
    <name evidence="2" type="ORF">ACH4OY_02160</name>
</gene>
<evidence type="ECO:0000256" key="1">
    <source>
        <dbReference type="SAM" id="Phobius"/>
    </source>
</evidence>
<dbReference type="RefSeq" id="WP_396676153.1">
    <property type="nucleotide sequence ID" value="NZ_JBIRPU010000001.1"/>
</dbReference>
<dbReference type="EMBL" id="JBIRPU010000001">
    <property type="protein sequence ID" value="MFI0791498.1"/>
    <property type="molecule type" value="Genomic_DNA"/>
</dbReference>
<proteinExistence type="predicted"/>
<evidence type="ECO:0000313" key="3">
    <source>
        <dbReference type="Proteomes" id="UP001611075"/>
    </source>
</evidence>
<feature type="transmembrane region" description="Helical" evidence="1">
    <location>
        <begin position="46"/>
        <end position="65"/>
    </location>
</feature>
<organism evidence="2 3">
    <name type="scientific">Micromonospora rubida</name>
    <dbReference type="NCBI Taxonomy" id="2697657"/>
    <lineage>
        <taxon>Bacteria</taxon>
        <taxon>Bacillati</taxon>
        <taxon>Actinomycetota</taxon>
        <taxon>Actinomycetes</taxon>
        <taxon>Micromonosporales</taxon>
        <taxon>Micromonosporaceae</taxon>
        <taxon>Micromonospora</taxon>
    </lineage>
</organism>
<dbReference type="Proteomes" id="UP001611075">
    <property type="component" value="Unassembled WGS sequence"/>
</dbReference>
<evidence type="ECO:0000313" key="2">
    <source>
        <dbReference type="EMBL" id="MFI0791498.1"/>
    </source>
</evidence>
<accession>A0ABW7SHS7</accession>
<protein>
    <submittedName>
        <fullName evidence="2">Uncharacterized protein</fullName>
    </submittedName>
</protein>
<sequence length="454" mass="47353">MTRVLRIELRRSAAPGVGLLLLAVGTAYLGLSNTYTGRWAALAAEHRLGLVLLIPLALAGGAWYGRRERRQRVDELLATTPRPGAQRRLVAAGALAVTVLAAYLLAFAVGAVRVAPDATYLPPGLARTVAVGAVALVAAAWLGLALGRVLPQPVVAPAAAVVAAGAMVAARMYVTGGFGDDLPRAVLLDPILDGADDFSAILGRVHAGQALWLVGLAATAAGLLAAGRRHQVAFALVPALVGGALAVPLLPTGGSMGAYAFDRGAAALVCADGEPRVCVTKVHAVTLPQVVGPARASLAALAKLPDAPTSAVERVERMGPAARESQPAPRAADTLSFPLYFDPSGRLELTGDELRDELIDAGIPWCPSTHPADDDGSLRDDVAHRVARAWLRGAPPARPTMPDMAEFDVMQQRLYRELTALPQDEQLRRVAALRRAAQDCRNGLYPILAGEAAR</sequence>
<name>A0ABW7SHS7_9ACTN</name>
<feature type="transmembrane region" description="Helical" evidence="1">
    <location>
        <begin position="207"/>
        <end position="225"/>
    </location>
</feature>
<keyword evidence="1" id="KW-0472">Membrane</keyword>
<keyword evidence="1" id="KW-0812">Transmembrane</keyword>
<feature type="transmembrane region" description="Helical" evidence="1">
    <location>
        <begin position="124"/>
        <end position="147"/>
    </location>
</feature>
<keyword evidence="1" id="KW-1133">Transmembrane helix</keyword>
<feature type="transmembrane region" description="Helical" evidence="1">
    <location>
        <begin position="154"/>
        <end position="174"/>
    </location>
</feature>
<comment type="caution">
    <text evidence="2">The sequence shown here is derived from an EMBL/GenBank/DDBJ whole genome shotgun (WGS) entry which is preliminary data.</text>
</comment>